<dbReference type="GO" id="GO:0032787">
    <property type="term" value="P:monocarboxylic acid metabolic process"/>
    <property type="evidence" value="ECO:0007669"/>
    <property type="project" value="UniProtKB-ARBA"/>
</dbReference>
<proteinExistence type="inferred from homology"/>
<dbReference type="InterPro" id="IPR020904">
    <property type="entry name" value="Sc_DH/Rdtase_CS"/>
</dbReference>
<dbReference type="PANTHER" id="PTHR42879">
    <property type="entry name" value="3-OXOACYL-(ACYL-CARRIER-PROTEIN) REDUCTASE"/>
    <property type="match status" value="1"/>
</dbReference>
<dbReference type="InterPro" id="IPR036291">
    <property type="entry name" value="NAD(P)-bd_dom_sf"/>
</dbReference>
<dbReference type="SUPFAM" id="SSF51735">
    <property type="entry name" value="NAD(P)-binding Rossmann-fold domains"/>
    <property type="match status" value="1"/>
</dbReference>
<evidence type="ECO:0000256" key="1">
    <source>
        <dbReference type="ARBA" id="ARBA00006484"/>
    </source>
</evidence>
<keyword evidence="4" id="KW-1185">Reference proteome</keyword>
<dbReference type="Gene3D" id="3.40.50.720">
    <property type="entry name" value="NAD(P)-binding Rossmann-like Domain"/>
    <property type="match status" value="1"/>
</dbReference>
<dbReference type="KEGG" id="xyl:ET495_04205"/>
<organism evidence="3 4">
    <name type="scientific">Xylanimonas allomyrinae</name>
    <dbReference type="NCBI Taxonomy" id="2509459"/>
    <lineage>
        <taxon>Bacteria</taxon>
        <taxon>Bacillati</taxon>
        <taxon>Actinomycetota</taxon>
        <taxon>Actinomycetes</taxon>
        <taxon>Micrococcales</taxon>
        <taxon>Promicromonosporaceae</taxon>
        <taxon>Xylanimonas</taxon>
    </lineage>
</organism>
<protein>
    <submittedName>
        <fullName evidence="3">SDR family oxidoreductase</fullName>
    </submittedName>
</protein>
<dbReference type="Proteomes" id="UP000291758">
    <property type="component" value="Chromosome"/>
</dbReference>
<reference evidence="3 4" key="1">
    <citation type="submission" date="2019-01" db="EMBL/GenBank/DDBJ databases">
        <title>Genome sequencing of strain 2JSPR-7.</title>
        <authorList>
            <person name="Heo J."/>
            <person name="Kim S.-J."/>
            <person name="Kim J.-S."/>
            <person name="Hong S.-B."/>
            <person name="Kwon S.-W."/>
        </authorList>
    </citation>
    <scope>NUCLEOTIDE SEQUENCE [LARGE SCALE GENOMIC DNA]</scope>
    <source>
        <strain evidence="3 4">2JSPR-7</strain>
    </source>
</reference>
<dbReference type="PRINTS" id="PR00081">
    <property type="entry name" value="GDHRDH"/>
</dbReference>
<keyword evidence="2" id="KW-0560">Oxidoreductase</keyword>
<dbReference type="PROSITE" id="PS00061">
    <property type="entry name" value="ADH_SHORT"/>
    <property type="match status" value="1"/>
</dbReference>
<dbReference type="GO" id="GO:0016491">
    <property type="term" value="F:oxidoreductase activity"/>
    <property type="evidence" value="ECO:0007669"/>
    <property type="project" value="UniProtKB-KW"/>
</dbReference>
<dbReference type="InterPro" id="IPR050259">
    <property type="entry name" value="SDR"/>
</dbReference>
<dbReference type="InterPro" id="IPR002347">
    <property type="entry name" value="SDR_fam"/>
</dbReference>
<evidence type="ECO:0000313" key="3">
    <source>
        <dbReference type="EMBL" id="QAY62584.1"/>
    </source>
</evidence>
<dbReference type="PANTHER" id="PTHR42879:SF2">
    <property type="entry name" value="3-OXOACYL-[ACYL-CARRIER-PROTEIN] REDUCTASE FABG"/>
    <property type="match status" value="1"/>
</dbReference>
<dbReference type="OrthoDB" id="286404at2"/>
<sequence>MSAARPERAALVTGAAQGLGEAIARRLHADGFRVAVADINVEAARTVAASLDASGRTAFALPVDVADPVSIHDAVDTFVRRWSVPDVLVNNAGRTVRTALWDITADEWDAVLETNLRGCFLLTQRVASLLRGRGWGRIVNVASLAGQQGGLVAGAHYAASKAGMLVLTKVFARAVAGDGITVNAVAPAAVRSPAMRSGEEGALAETIPVGRVGSAEEVAAAVAYLVGPDSGYVTGATIDVNGGVFTR</sequence>
<gene>
    <name evidence="3" type="ORF">ET495_04205</name>
</gene>
<dbReference type="EMBL" id="CP035495">
    <property type="protein sequence ID" value="QAY62584.1"/>
    <property type="molecule type" value="Genomic_DNA"/>
</dbReference>
<dbReference type="RefSeq" id="WP_129202853.1">
    <property type="nucleotide sequence ID" value="NZ_CP035495.1"/>
</dbReference>
<name>A0A4P6EJB9_9MICO</name>
<dbReference type="PRINTS" id="PR00080">
    <property type="entry name" value="SDRFAMILY"/>
</dbReference>
<comment type="similarity">
    <text evidence="1">Belongs to the short-chain dehydrogenases/reductases (SDR) family.</text>
</comment>
<dbReference type="FunFam" id="3.40.50.720:FF:000173">
    <property type="entry name" value="3-oxoacyl-[acyl-carrier protein] reductase"/>
    <property type="match status" value="1"/>
</dbReference>
<accession>A0A4P6EJB9</accession>
<evidence type="ECO:0000256" key="2">
    <source>
        <dbReference type="ARBA" id="ARBA00023002"/>
    </source>
</evidence>
<evidence type="ECO:0000313" key="4">
    <source>
        <dbReference type="Proteomes" id="UP000291758"/>
    </source>
</evidence>
<dbReference type="Pfam" id="PF13561">
    <property type="entry name" value="adh_short_C2"/>
    <property type="match status" value="1"/>
</dbReference>
<dbReference type="AlphaFoldDB" id="A0A4P6EJB9"/>